<protein>
    <submittedName>
        <fullName evidence="2">Uncharacterized protein</fullName>
    </submittedName>
</protein>
<organism evidence="2 3">
    <name type="scientific">Cristinia sonorae</name>
    <dbReference type="NCBI Taxonomy" id="1940300"/>
    <lineage>
        <taxon>Eukaryota</taxon>
        <taxon>Fungi</taxon>
        <taxon>Dikarya</taxon>
        <taxon>Basidiomycota</taxon>
        <taxon>Agaricomycotina</taxon>
        <taxon>Agaricomycetes</taxon>
        <taxon>Agaricomycetidae</taxon>
        <taxon>Agaricales</taxon>
        <taxon>Pleurotineae</taxon>
        <taxon>Stephanosporaceae</taxon>
        <taxon>Cristinia</taxon>
    </lineage>
</organism>
<feature type="region of interest" description="Disordered" evidence="1">
    <location>
        <begin position="35"/>
        <end position="81"/>
    </location>
</feature>
<sequence>MIHAQRGRYGMTTSRFAFFSLLYLCENSPSVPSYPYPSVRRSDFGPPHAHSNDNDDNDSRWTRTRTRTRNPHPSNPAQLKIRTLYIKLANTK</sequence>
<dbReference type="EMBL" id="JAEVFJ010000023">
    <property type="protein sequence ID" value="KAH8096710.1"/>
    <property type="molecule type" value="Genomic_DNA"/>
</dbReference>
<reference evidence="2" key="1">
    <citation type="journal article" date="2021" name="New Phytol.">
        <title>Evolutionary innovations through gain and loss of genes in the ectomycorrhizal Boletales.</title>
        <authorList>
            <person name="Wu G."/>
            <person name="Miyauchi S."/>
            <person name="Morin E."/>
            <person name="Kuo A."/>
            <person name="Drula E."/>
            <person name="Varga T."/>
            <person name="Kohler A."/>
            <person name="Feng B."/>
            <person name="Cao Y."/>
            <person name="Lipzen A."/>
            <person name="Daum C."/>
            <person name="Hundley H."/>
            <person name="Pangilinan J."/>
            <person name="Johnson J."/>
            <person name="Barry K."/>
            <person name="LaButti K."/>
            <person name="Ng V."/>
            <person name="Ahrendt S."/>
            <person name="Min B."/>
            <person name="Choi I.G."/>
            <person name="Park H."/>
            <person name="Plett J.M."/>
            <person name="Magnuson J."/>
            <person name="Spatafora J.W."/>
            <person name="Nagy L.G."/>
            <person name="Henrissat B."/>
            <person name="Grigoriev I.V."/>
            <person name="Yang Z.L."/>
            <person name="Xu J."/>
            <person name="Martin F.M."/>
        </authorList>
    </citation>
    <scope>NUCLEOTIDE SEQUENCE</scope>
    <source>
        <strain evidence="2">KKN 215</strain>
    </source>
</reference>
<evidence type="ECO:0000313" key="2">
    <source>
        <dbReference type="EMBL" id="KAH8096710.1"/>
    </source>
</evidence>
<evidence type="ECO:0000256" key="1">
    <source>
        <dbReference type="SAM" id="MobiDB-lite"/>
    </source>
</evidence>
<dbReference type="AlphaFoldDB" id="A0A8K0ULD5"/>
<keyword evidence="3" id="KW-1185">Reference proteome</keyword>
<comment type="caution">
    <text evidence="2">The sequence shown here is derived from an EMBL/GenBank/DDBJ whole genome shotgun (WGS) entry which is preliminary data.</text>
</comment>
<feature type="compositionally biased region" description="Basic and acidic residues" evidence="1">
    <location>
        <begin position="50"/>
        <end position="61"/>
    </location>
</feature>
<name>A0A8K0ULD5_9AGAR</name>
<evidence type="ECO:0000313" key="3">
    <source>
        <dbReference type="Proteomes" id="UP000813824"/>
    </source>
</evidence>
<accession>A0A8K0ULD5</accession>
<proteinExistence type="predicted"/>
<gene>
    <name evidence="2" type="ORF">BXZ70DRAFT_945890</name>
</gene>
<dbReference type="Proteomes" id="UP000813824">
    <property type="component" value="Unassembled WGS sequence"/>
</dbReference>